<sequence length="295" mass="31654">MTLEQLRIFVAVAEREHVTRAAAELNLTQSATSAAIAALEHRHAVKLFDRVGRRIVLTDAGRLFLTEARAILARAATGERVLSDLAGLKRGRLSLAASQTVGNYWLPRKLALFRTKHPGIETPLVIGNTETVAASIHDGLADIGFVEGEIDDPLLAQDTVAMDELAIVVAPGHPWAERKRVDPAEFVESPWVLREPGSGTRQALEAVLAAAGRSIADLDVLLELPANEAVRSAVDAGSAAALMSRLVVANALRSGLLAEVAADIPARRFVMLRHKERYVGRPAQAFRALLADEAA</sequence>
<evidence type="ECO:0000313" key="6">
    <source>
        <dbReference type="EMBL" id="MFC5391361.1"/>
    </source>
</evidence>
<dbReference type="PANTHER" id="PTHR30126">
    <property type="entry name" value="HTH-TYPE TRANSCRIPTIONAL REGULATOR"/>
    <property type="match status" value="1"/>
</dbReference>
<name>A0ABW0H2X9_9HYPH</name>
<accession>A0ABW0H2X9</accession>
<protein>
    <submittedName>
        <fullName evidence="6">LysR substrate-binding domain-containing protein</fullName>
    </submittedName>
</protein>
<dbReference type="Gene3D" id="3.40.190.290">
    <property type="match status" value="1"/>
</dbReference>
<feature type="domain" description="HTH lysR-type" evidence="5">
    <location>
        <begin position="1"/>
        <end position="58"/>
    </location>
</feature>
<gene>
    <name evidence="6" type="ORF">ACFPPC_01770</name>
</gene>
<evidence type="ECO:0000256" key="1">
    <source>
        <dbReference type="ARBA" id="ARBA00009437"/>
    </source>
</evidence>
<dbReference type="RefSeq" id="WP_377006199.1">
    <property type="nucleotide sequence ID" value="NZ_JBHSLV010000004.1"/>
</dbReference>
<dbReference type="EMBL" id="JBHSLV010000004">
    <property type="protein sequence ID" value="MFC5391361.1"/>
    <property type="molecule type" value="Genomic_DNA"/>
</dbReference>
<keyword evidence="7" id="KW-1185">Reference proteome</keyword>
<dbReference type="PRINTS" id="PR00039">
    <property type="entry name" value="HTHLYSR"/>
</dbReference>
<keyword evidence="2" id="KW-0805">Transcription regulation</keyword>
<evidence type="ECO:0000259" key="5">
    <source>
        <dbReference type="PROSITE" id="PS50931"/>
    </source>
</evidence>
<dbReference type="Pfam" id="PF00126">
    <property type="entry name" value="HTH_1"/>
    <property type="match status" value="1"/>
</dbReference>
<dbReference type="SUPFAM" id="SSF46785">
    <property type="entry name" value="Winged helix' DNA-binding domain"/>
    <property type="match status" value="1"/>
</dbReference>
<dbReference type="Proteomes" id="UP001596104">
    <property type="component" value="Unassembled WGS sequence"/>
</dbReference>
<dbReference type="Gene3D" id="1.10.10.10">
    <property type="entry name" value="Winged helix-like DNA-binding domain superfamily/Winged helix DNA-binding domain"/>
    <property type="match status" value="1"/>
</dbReference>
<proteinExistence type="inferred from homology"/>
<comment type="similarity">
    <text evidence="1">Belongs to the LysR transcriptional regulatory family.</text>
</comment>
<evidence type="ECO:0000256" key="4">
    <source>
        <dbReference type="ARBA" id="ARBA00023163"/>
    </source>
</evidence>
<dbReference type="InterPro" id="IPR036388">
    <property type="entry name" value="WH-like_DNA-bd_sf"/>
</dbReference>
<comment type="caution">
    <text evidence="6">The sequence shown here is derived from an EMBL/GenBank/DDBJ whole genome shotgun (WGS) entry which is preliminary data.</text>
</comment>
<dbReference type="SUPFAM" id="SSF53850">
    <property type="entry name" value="Periplasmic binding protein-like II"/>
    <property type="match status" value="1"/>
</dbReference>
<dbReference type="CDD" id="cd08420">
    <property type="entry name" value="PBP2_CysL_like"/>
    <property type="match status" value="1"/>
</dbReference>
<dbReference type="PANTHER" id="PTHR30126:SF39">
    <property type="entry name" value="HTH-TYPE TRANSCRIPTIONAL REGULATOR CYSL"/>
    <property type="match status" value="1"/>
</dbReference>
<dbReference type="InterPro" id="IPR005119">
    <property type="entry name" value="LysR_subst-bd"/>
</dbReference>
<keyword evidence="3" id="KW-0238">DNA-binding</keyword>
<dbReference type="PROSITE" id="PS50931">
    <property type="entry name" value="HTH_LYSR"/>
    <property type="match status" value="1"/>
</dbReference>
<evidence type="ECO:0000256" key="3">
    <source>
        <dbReference type="ARBA" id="ARBA00023125"/>
    </source>
</evidence>
<dbReference type="InterPro" id="IPR000847">
    <property type="entry name" value="LysR_HTH_N"/>
</dbReference>
<organism evidence="6 7">
    <name type="scientific">Bosea vestrisii</name>
    <dbReference type="NCBI Taxonomy" id="151416"/>
    <lineage>
        <taxon>Bacteria</taxon>
        <taxon>Pseudomonadati</taxon>
        <taxon>Pseudomonadota</taxon>
        <taxon>Alphaproteobacteria</taxon>
        <taxon>Hyphomicrobiales</taxon>
        <taxon>Boseaceae</taxon>
        <taxon>Bosea</taxon>
    </lineage>
</organism>
<dbReference type="Pfam" id="PF03466">
    <property type="entry name" value="LysR_substrate"/>
    <property type="match status" value="1"/>
</dbReference>
<dbReference type="InterPro" id="IPR036390">
    <property type="entry name" value="WH_DNA-bd_sf"/>
</dbReference>
<reference evidence="7" key="1">
    <citation type="journal article" date="2019" name="Int. J. Syst. Evol. Microbiol.">
        <title>The Global Catalogue of Microorganisms (GCM) 10K type strain sequencing project: providing services to taxonomists for standard genome sequencing and annotation.</title>
        <authorList>
            <consortium name="The Broad Institute Genomics Platform"/>
            <consortium name="The Broad Institute Genome Sequencing Center for Infectious Disease"/>
            <person name="Wu L."/>
            <person name="Ma J."/>
        </authorList>
    </citation>
    <scope>NUCLEOTIDE SEQUENCE [LARGE SCALE GENOMIC DNA]</scope>
    <source>
        <strain evidence="7">CGMCC 1.16326</strain>
    </source>
</reference>
<evidence type="ECO:0000256" key="2">
    <source>
        <dbReference type="ARBA" id="ARBA00023015"/>
    </source>
</evidence>
<keyword evidence="4" id="KW-0804">Transcription</keyword>
<evidence type="ECO:0000313" key="7">
    <source>
        <dbReference type="Proteomes" id="UP001596104"/>
    </source>
</evidence>